<name>A0ABD0LYY6_9CAEN</name>
<dbReference type="Proteomes" id="UP001519460">
    <property type="component" value="Unassembled WGS sequence"/>
</dbReference>
<evidence type="ECO:0008006" key="3">
    <source>
        <dbReference type="Google" id="ProtNLM"/>
    </source>
</evidence>
<organism evidence="1 2">
    <name type="scientific">Batillaria attramentaria</name>
    <dbReference type="NCBI Taxonomy" id="370345"/>
    <lineage>
        <taxon>Eukaryota</taxon>
        <taxon>Metazoa</taxon>
        <taxon>Spiralia</taxon>
        <taxon>Lophotrochozoa</taxon>
        <taxon>Mollusca</taxon>
        <taxon>Gastropoda</taxon>
        <taxon>Caenogastropoda</taxon>
        <taxon>Sorbeoconcha</taxon>
        <taxon>Cerithioidea</taxon>
        <taxon>Batillariidae</taxon>
        <taxon>Batillaria</taxon>
    </lineage>
</organism>
<sequence>MVACSVNGQYHIRGILSTHDKCSIVNPYASPNRPMYVTDIEQYKTWIDACLADFSDDVNCSGQDYP</sequence>
<protein>
    <recommendedName>
        <fullName evidence="3">Peptidase S1 domain-containing protein</fullName>
    </recommendedName>
</protein>
<evidence type="ECO:0000313" key="1">
    <source>
        <dbReference type="EMBL" id="KAK7504668.1"/>
    </source>
</evidence>
<proteinExistence type="predicted"/>
<gene>
    <name evidence="1" type="ORF">BaRGS_00004154</name>
</gene>
<comment type="caution">
    <text evidence="1">The sequence shown here is derived from an EMBL/GenBank/DDBJ whole genome shotgun (WGS) entry which is preliminary data.</text>
</comment>
<evidence type="ECO:0000313" key="2">
    <source>
        <dbReference type="Proteomes" id="UP001519460"/>
    </source>
</evidence>
<keyword evidence="2" id="KW-1185">Reference proteome</keyword>
<reference evidence="1 2" key="1">
    <citation type="journal article" date="2023" name="Sci. Data">
        <title>Genome assembly of the Korean intertidal mud-creeper Batillaria attramentaria.</title>
        <authorList>
            <person name="Patra A.K."/>
            <person name="Ho P.T."/>
            <person name="Jun S."/>
            <person name="Lee S.J."/>
            <person name="Kim Y."/>
            <person name="Won Y.J."/>
        </authorList>
    </citation>
    <scope>NUCLEOTIDE SEQUENCE [LARGE SCALE GENOMIC DNA]</scope>
    <source>
        <strain evidence="1">Wonlab-2016</strain>
    </source>
</reference>
<dbReference type="EMBL" id="JACVVK020000014">
    <property type="protein sequence ID" value="KAK7504668.1"/>
    <property type="molecule type" value="Genomic_DNA"/>
</dbReference>
<dbReference type="AlphaFoldDB" id="A0ABD0LYY6"/>
<accession>A0ABD0LYY6</accession>